<dbReference type="AlphaFoldDB" id="A0A9J6RA13"/>
<organism evidence="1 2">
    <name type="scientific">Natronobacillus azotifigens</name>
    <dbReference type="NCBI Taxonomy" id="472978"/>
    <lineage>
        <taxon>Bacteria</taxon>
        <taxon>Bacillati</taxon>
        <taxon>Bacillota</taxon>
        <taxon>Bacilli</taxon>
        <taxon>Bacillales</taxon>
        <taxon>Bacillaceae</taxon>
        <taxon>Natronobacillus</taxon>
    </lineage>
</organism>
<gene>
    <name evidence="1" type="ORF">OWO01_04000</name>
</gene>
<protein>
    <submittedName>
        <fullName evidence="1">Uncharacterized protein</fullName>
    </submittedName>
</protein>
<dbReference type="Proteomes" id="UP001084197">
    <property type="component" value="Unassembled WGS sequence"/>
</dbReference>
<evidence type="ECO:0000313" key="2">
    <source>
        <dbReference type="Proteomes" id="UP001084197"/>
    </source>
</evidence>
<reference evidence="1" key="1">
    <citation type="submission" date="2022-11" db="EMBL/GenBank/DDBJ databases">
        <title>WGS of Natronobacillus azotifigens 24KS-1, an anaerobic diazotrophic haloalkaliphile from soda-rich habitats.</title>
        <authorList>
            <person name="Sorokin D.Y."/>
            <person name="Merkel A.Y."/>
        </authorList>
    </citation>
    <scope>NUCLEOTIDE SEQUENCE</scope>
    <source>
        <strain evidence="1">24KS-1</strain>
    </source>
</reference>
<evidence type="ECO:0000313" key="1">
    <source>
        <dbReference type="EMBL" id="MCZ0702375.1"/>
    </source>
</evidence>
<dbReference type="EMBL" id="JAPRAT010000005">
    <property type="protein sequence ID" value="MCZ0702375.1"/>
    <property type="molecule type" value="Genomic_DNA"/>
</dbReference>
<accession>A0A9J6RA13</accession>
<proteinExistence type="predicted"/>
<sequence length="106" mass="12930">MGETNDSDRFSEYDKQDSIKFLDRFINEEKEYYVIYQKKKQNTIRELQFNQVKKLSENRYLITMHQENLHHSVCYYVGEEVELTSDEILKIRIVDPLDYDFVVYTD</sequence>
<keyword evidence="2" id="KW-1185">Reference proteome</keyword>
<dbReference type="RefSeq" id="WP_268779143.1">
    <property type="nucleotide sequence ID" value="NZ_JAPRAT010000005.1"/>
</dbReference>
<comment type="caution">
    <text evidence="1">The sequence shown here is derived from an EMBL/GenBank/DDBJ whole genome shotgun (WGS) entry which is preliminary data.</text>
</comment>
<name>A0A9J6RA13_9BACI</name>